<protein>
    <submittedName>
        <fullName evidence="1">Excisionase</fullName>
    </submittedName>
</protein>
<evidence type="ECO:0000313" key="2">
    <source>
        <dbReference type="Proteomes" id="UP000823851"/>
    </source>
</evidence>
<proteinExistence type="predicted"/>
<dbReference type="Proteomes" id="UP000823851">
    <property type="component" value="Unassembled WGS sequence"/>
</dbReference>
<reference evidence="1" key="1">
    <citation type="journal article" date="2021" name="PeerJ">
        <title>Extensive microbial diversity within the chicken gut microbiome revealed by metagenomics and culture.</title>
        <authorList>
            <person name="Gilroy R."/>
            <person name="Ravi A."/>
            <person name="Getino M."/>
            <person name="Pursley I."/>
            <person name="Horton D.L."/>
            <person name="Alikhan N.F."/>
            <person name="Baker D."/>
            <person name="Gharbi K."/>
            <person name="Hall N."/>
            <person name="Watson M."/>
            <person name="Adriaenssens E.M."/>
            <person name="Foster-Nyarko E."/>
            <person name="Jarju S."/>
            <person name="Secka A."/>
            <person name="Antonio M."/>
            <person name="Oren A."/>
            <person name="Chaudhuri R.R."/>
            <person name="La Ragione R."/>
            <person name="Hildebrand F."/>
            <person name="Pallen M.J."/>
        </authorList>
    </citation>
    <scope>NUCLEOTIDE SEQUENCE</scope>
    <source>
        <strain evidence="1">ChiHjej8B7-25341</strain>
    </source>
</reference>
<sequence length="482" mass="54449">MAEIRKYILKHKNISVAALTLDCVTGGILSVEQVFTEAHVPVGVPVKKGRIDRGALNAWWSGRAIPASRSGLKEALSRMEISQPQLLLEKCLGLSLSDQYWICPEESKLRWEKVNFFQNPFSGDVGKILFGRNVDTAAVSLMSPDNTSDGWLKKRWILADGKRCLIKGGSGTVQQEPYNEALASRLMERLNIPHVSYRLLVEGGYPYSICDDFITPDTELISAWYIMRTCRKPNHVSIYRHYLNCCETLGIPGMQEALDRMLVLDYLIVNEDRHQNNFGVIRNADTLEYLGAAPIYDSGTSLWFDKPTAMIRADAKTICKPFKTSHEEQIGLVQDFDWLDFFALKGIEEELRELVRGSLFIDEARCDALCRGLAGRVDMLKKHVDSRFRNAAFPVEAATRVRDGEAQETGLRETKLQKTEDTRNDVKQDIAYSGNIDFKPEAEYNDMMKAKRNAGYLAMLDKSMAEAEAGGFIMRSNGRMKF</sequence>
<accession>A0A9D2R1D8</accession>
<reference evidence="1" key="2">
    <citation type="submission" date="2021-04" db="EMBL/GenBank/DDBJ databases">
        <authorList>
            <person name="Gilroy R."/>
        </authorList>
    </citation>
    <scope>NUCLEOTIDE SEQUENCE</scope>
    <source>
        <strain evidence="1">ChiHjej8B7-25341</strain>
    </source>
</reference>
<dbReference type="AlphaFoldDB" id="A0A9D2R1D8"/>
<comment type="caution">
    <text evidence="1">The sequence shown here is derived from an EMBL/GenBank/DDBJ whole genome shotgun (WGS) entry which is preliminary data.</text>
</comment>
<dbReference type="EMBL" id="DWUW01000287">
    <property type="protein sequence ID" value="HJD32270.1"/>
    <property type="molecule type" value="Genomic_DNA"/>
</dbReference>
<dbReference type="Gene3D" id="1.10.1070.20">
    <property type="match status" value="1"/>
</dbReference>
<name>A0A9D2R1D8_9FIRM</name>
<organism evidence="1 2">
    <name type="scientific">Candidatus Eisenbergiella stercorigallinarum</name>
    <dbReference type="NCBI Taxonomy" id="2838557"/>
    <lineage>
        <taxon>Bacteria</taxon>
        <taxon>Bacillati</taxon>
        <taxon>Bacillota</taxon>
        <taxon>Clostridia</taxon>
        <taxon>Lachnospirales</taxon>
        <taxon>Lachnospiraceae</taxon>
        <taxon>Eisenbergiella</taxon>
    </lineage>
</organism>
<evidence type="ECO:0000313" key="1">
    <source>
        <dbReference type="EMBL" id="HJD32270.1"/>
    </source>
</evidence>
<gene>
    <name evidence="1" type="ORF">H9912_10060</name>
</gene>